<protein>
    <submittedName>
        <fullName evidence="1">Uncharacterized protein</fullName>
    </submittedName>
</protein>
<dbReference type="EMBL" id="JACXVP010000008">
    <property type="protein sequence ID" value="KAG5590394.1"/>
    <property type="molecule type" value="Genomic_DNA"/>
</dbReference>
<accession>A0A9J5XRH9</accession>
<organism evidence="1 2">
    <name type="scientific">Solanum commersonii</name>
    <name type="common">Commerson's wild potato</name>
    <name type="synonym">Commerson's nightshade</name>
    <dbReference type="NCBI Taxonomy" id="4109"/>
    <lineage>
        <taxon>Eukaryota</taxon>
        <taxon>Viridiplantae</taxon>
        <taxon>Streptophyta</taxon>
        <taxon>Embryophyta</taxon>
        <taxon>Tracheophyta</taxon>
        <taxon>Spermatophyta</taxon>
        <taxon>Magnoliopsida</taxon>
        <taxon>eudicotyledons</taxon>
        <taxon>Gunneridae</taxon>
        <taxon>Pentapetalae</taxon>
        <taxon>asterids</taxon>
        <taxon>lamiids</taxon>
        <taxon>Solanales</taxon>
        <taxon>Solanaceae</taxon>
        <taxon>Solanoideae</taxon>
        <taxon>Solaneae</taxon>
        <taxon>Solanum</taxon>
    </lineage>
</organism>
<comment type="caution">
    <text evidence="1">The sequence shown here is derived from an EMBL/GenBank/DDBJ whole genome shotgun (WGS) entry which is preliminary data.</text>
</comment>
<gene>
    <name evidence="1" type="ORF">H5410_040908</name>
</gene>
<sequence>MLKEMKAHLSSLNKKVNSHSDSIKQLECQMSQFIAQLEYKSNKSFPNDMMVNSKINHDKCFVVLTRSRKPLGVRTEMIPLMLRSPTKNQKMTYPRRLMKLQEN</sequence>
<dbReference type="AlphaFoldDB" id="A0A9J5XRH9"/>
<dbReference type="OrthoDB" id="10553665at2759"/>
<evidence type="ECO:0000313" key="2">
    <source>
        <dbReference type="Proteomes" id="UP000824120"/>
    </source>
</evidence>
<proteinExistence type="predicted"/>
<keyword evidence="2" id="KW-1185">Reference proteome</keyword>
<evidence type="ECO:0000313" key="1">
    <source>
        <dbReference type="EMBL" id="KAG5590394.1"/>
    </source>
</evidence>
<dbReference type="Proteomes" id="UP000824120">
    <property type="component" value="Chromosome 8"/>
</dbReference>
<name>A0A9J5XRH9_SOLCO</name>
<reference evidence="1 2" key="1">
    <citation type="submission" date="2020-09" db="EMBL/GenBank/DDBJ databases">
        <title>De no assembly of potato wild relative species, Solanum commersonii.</title>
        <authorList>
            <person name="Cho K."/>
        </authorList>
    </citation>
    <scope>NUCLEOTIDE SEQUENCE [LARGE SCALE GENOMIC DNA]</scope>
    <source>
        <strain evidence="1">LZ3.2</strain>
        <tissue evidence="1">Leaf</tissue>
    </source>
</reference>